<evidence type="ECO:0000313" key="1">
    <source>
        <dbReference type="EMBL" id="GBM99877.1"/>
    </source>
</evidence>
<evidence type="ECO:0000313" key="2">
    <source>
        <dbReference type="Proteomes" id="UP000499080"/>
    </source>
</evidence>
<organism evidence="1 2">
    <name type="scientific">Araneus ventricosus</name>
    <name type="common">Orbweaver spider</name>
    <name type="synonym">Epeira ventricosa</name>
    <dbReference type="NCBI Taxonomy" id="182803"/>
    <lineage>
        <taxon>Eukaryota</taxon>
        <taxon>Metazoa</taxon>
        <taxon>Ecdysozoa</taxon>
        <taxon>Arthropoda</taxon>
        <taxon>Chelicerata</taxon>
        <taxon>Arachnida</taxon>
        <taxon>Araneae</taxon>
        <taxon>Araneomorphae</taxon>
        <taxon>Entelegynae</taxon>
        <taxon>Araneoidea</taxon>
        <taxon>Araneidae</taxon>
        <taxon>Araneus</taxon>
    </lineage>
</organism>
<keyword evidence="2" id="KW-1185">Reference proteome</keyword>
<dbReference type="Proteomes" id="UP000499080">
    <property type="component" value="Unassembled WGS sequence"/>
</dbReference>
<accession>A0A4Y2KC71</accession>
<dbReference type="EMBL" id="BGPR01004456">
    <property type="protein sequence ID" value="GBM99877.1"/>
    <property type="molecule type" value="Genomic_DNA"/>
</dbReference>
<protein>
    <submittedName>
        <fullName evidence="1">Uncharacterized protein</fullName>
    </submittedName>
</protein>
<reference evidence="1 2" key="1">
    <citation type="journal article" date="2019" name="Sci. Rep.">
        <title>Orb-weaving spider Araneus ventricosus genome elucidates the spidroin gene catalogue.</title>
        <authorList>
            <person name="Kono N."/>
            <person name="Nakamura H."/>
            <person name="Ohtoshi R."/>
            <person name="Moran D.A.P."/>
            <person name="Shinohara A."/>
            <person name="Yoshida Y."/>
            <person name="Fujiwara M."/>
            <person name="Mori M."/>
            <person name="Tomita M."/>
            <person name="Arakawa K."/>
        </authorList>
    </citation>
    <scope>NUCLEOTIDE SEQUENCE [LARGE SCALE GENOMIC DNA]</scope>
</reference>
<sequence>MPHAPMGSGVHSRQTRADASFKWLRMLKRCLSFEHGKMDSFMHMKQFLRNVPARIFCLAPDSSLERFEADYLMWTFSKCMVCLGFIVQGPVFVHAAPNKLASCKR</sequence>
<name>A0A4Y2KC71_ARAVE</name>
<comment type="caution">
    <text evidence="1">The sequence shown here is derived from an EMBL/GenBank/DDBJ whole genome shotgun (WGS) entry which is preliminary data.</text>
</comment>
<gene>
    <name evidence="1" type="ORF">AVEN_174558_1</name>
</gene>
<proteinExistence type="predicted"/>
<dbReference type="AlphaFoldDB" id="A0A4Y2KC71"/>